<dbReference type="InterPro" id="IPR000477">
    <property type="entry name" value="RT_dom"/>
</dbReference>
<accession>A0A5J4N6L6</accession>
<evidence type="ECO:0000313" key="2">
    <source>
        <dbReference type="EMBL" id="KAA3671165.1"/>
    </source>
</evidence>
<dbReference type="EMBL" id="QNGE01007123">
    <property type="protein sequence ID" value="KAA3671165.1"/>
    <property type="molecule type" value="Genomic_DNA"/>
</dbReference>
<dbReference type="PROSITE" id="PS50878">
    <property type="entry name" value="RT_POL"/>
    <property type="match status" value="1"/>
</dbReference>
<evidence type="ECO:0000259" key="1">
    <source>
        <dbReference type="PROSITE" id="PS50878"/>
    </source>
</evidence>
<organism evidence="2 3">
    <name type="scientific">Paragonimus westermani</name>
    <dbReference type="NCBI Taxonomy" id="34504"/>
    <lineage>
        <taxon>Eukaryota</taxon>
        <taxon>Metazoa</taxon>
        <taxon>Spiralia</taxon>
        <taxon>Lophotrochozoa</taxon>
        <taxon>Platyhelminthes</taxon>
        <taxon>Trematoda</taxon>
        <taxon>Digenea</taxon>
        <taxon>Plagiorchiida</taxon>
        <taxon>Troglotremata</taxon>
        <taxon>Troglotrematidae</taxon>
        <taxon>Paragonimus</taxon>
    </lineage>
</organism>
<name>A0A5J4N6L6_9TREM</name>
<dbReference type="PANTHER" id="PTHR21301">
    <property type="entry name" value="REVERSE TRANSCRIPTASE"/>
    <property type="match status" value="1"/>
</dbReference>
<comment type="caution">
    <text evidence="2">The sequence shown here is derived from an EMBL/GenBank/DDBJ whole genome shotgun (WGS) entry which is preliminary data.</text>
</comment>
<dbReference type="PANTHER" id="PTHR21301:SF10">
    <property type="entry name" value="REVERSE TRANSCRIPTASE DOMAIN-CONTAINING PROTEIN"/>
    <property type="match status" value="1"/>
</dbReference>
<feature type="domain" description="Reverse transcriptase" evidence="1">
    <location>
        <begin position="1"/>
        <end position="161"/>
    </location>
</feature>
<proteinExistence type="predicted"/>
<gene>
    <name evidence="2" type="ORF">DEA37_0004307</name>
</gene>
<keyword evidence="3" id="KW-1185">Reference proteome</keyword>
<evidence type="ECO:0000313" key="3">
    <source>
        <dbReference type="Proteomes" id="UP000324629"/>
    </source>
</evidence>
<reference evidence="2 3" key="1">
    <citation type="journal article" date="2019" name="Gigascience">
        <title>Whole-genome sequence of the oriental lung fluke Paragonimus westermani.</title>
        <authorList>
            <person name="Oey H."/>
            <person name="Zakrzewski M."/>
            <person name="Narain K."/>
            <person name="Devi K.R."/>
            <person name="Agatsuma T."/>
            <person name="Nawaratna S."/>
            <person name="Gobert G.N."/>
            <person name="Jones M.K."/>
            <person name="Ragan M.A."/>
            <person name="McManus D.P."/>
            <person name="Krause L."/>
        </authorList>
    </citation>
    <scope>NUCLEOTIDE SEQUENCE [LARGE SCALE GENOMIC DNA]</scope>
    <source>
        <strain evidence="2 3">IND2009</strain>
    </source>
</reference>
<dbReference type="Proteomes" id="UP000324629">
    <property type="component" value="Unassembled WGS sequence"/>
</dbReference>
<protein>
    <recommendedName>
        <fullName evidence="1">Reverse transcriptase domain-containing protein</fullName>
    </recommendedName>
</protein>
<dbReference type="AlphaFoldDB" id="A0A5J4N6L6"/>
<sequence length="201" mass="22808">MTSFDVGSLITNVLLEEFINIFCNYTSEHELTPGIPIDELSKLKKMSASEIQFLFNDTFYRQTDGVAIGSPLGSVLTDIYMGHLEHAVSTEIRNTLLYKRHVDDIFAELDDHCKLTIFHQMLSGLHGKSNFILEFVQTTEYHSRTFCRKEAKMGNFLEVDIANPLGQDSIFVLRASHQLIKNLASLGLQIVRRIVTGLVRK</sequence>